<proteinExistence type="predicted"/>
<evidence type="ECO:0000256" key="1">
    <source>
        <dbReference type="SAM" id="MobiDB-lite"/>
    </source>
</evidence>
<dbReference type="EMBL" id="KJ605395">
    <property type="protein sequence ID" value="AIU93481.1"/>
    <property type="molecule type" value="Genomic_DNA"/>
</dbReference>
<feature type="region of interest" description="Disordered" evidence="1">
    <location>
        <begin position="35"/>
        <end position="80"/>
    </location>
</feature>
<reference evidence="2" key="1">
    <citation type="submission" date="2014-03" db="EMBL/GenBank/DDBJ databases">
        <authorList>
            <person name="Zhang G."/>
            <person name="Zhu L."/>
            <person name="Fang P."/>
        </authorList>
    </citation>
    <scope>NUCLEOTIDE SEQUENCE</scope>
    <source>
        <strain evidence="2">NS1</strain>
        <plasmid evidence="2">pNSL1</plasmid>
    </source>
</reference>
<organism evidence="2">
    <name type="scientific">Rhodococcus sp. NS1</name>
    <dbReference type="NCBI Taxonomy" id="402236"/>
    <lineage>
        <taxon>Bacteria</taxon>
        <taxon>Bacillati</taxon>
        <taxon>Actinomycetota</taxon>
        <taxon>Actinomycetes</taxon>
        <taxon>Mycobacteriales</taxon>
        <taxon>Nocardiaceae</taxon>
        <taxon>Rhodococcus</taxon>
    </lineage>
</organism>
<accession>A0A097SPP2</accession>
<keyword evidence="2" id="KW-0614">Plasmid</keyword>
<gene>
    <name evidence="2" type="ORF">LRS1606.47</name>
</gene>
<name>A0A097SPP2_9NOCA</name>
<evidence type="ECO:0000313" key="2">
    <source>
        <dbReference type="EMBL" id="AIU93481.1"/>
    </source>
</evidence>
<geneLocation type="plasmid" evidence="2">
    <name>pNSL1</name>
</geneLocation>
<dbReference type="AlphaFoldDB" id="A0A097SPP2"/>
<protein>
    <submittedName>
        <fullName evidence="2">Uncharacterized protein</fullName>
    </submittedName>
</protein>
<sequence length="104" mass="11712">MAPQQSRPSTRSAAYWGCLLTKVMMWTTAPRFGTPYQATRPVDVRTGRESWPAQATGSSRHDEKQSLSSKPTTRAHRHSLSRTVFVTQSVSLCQRCDESIEAVW</sequence>